<name>A0A7V0T7D1_UNCW3</name>
<proteinExistence type="predicted"/>
<dbReference type="PANTHER" id="PTHR43877">
    <property type="entry name" value="AMINOALKYLPHOSPHONATE N-ACETYLTRANSFERASE-RELATED-RELATED"/>
    <property type="match status" value="1"/>
</dbReference>
<organism evidence="4">
    <name type="scientific">candidate division WOR-3 bacterium</name>
    <dbReference type="NCBI Taxonomy" id="2052148"/>
    <lineage>
        <taxon>Bacteria</taxon>
        <taxon>Bacteria division WOR-3</taxon>
    </lineage>
</organism>
<evidence type="ECO:0000256" key="1">
    <source>
        <dbReference type="ARBA" id="ARBA00022679"/>
    </source>
</evidence>
<dbReference type="SUPFAM" id="SSF55729">
    <property type="entry name" value="Acyl-CoA N-acyltransferases (Nat)"/>
    <property type="match status" value="1"/>
</dbReference>
<accession>A0A7V0T7D1</accession>
<dbReference type="Gene3D" id="3.40.630.30">
    <property type="match status" value="1"/>
</dbReference>
<evidence type="ECO:0000313" key="4">
    <source>
        <dbReference type="EMBL" id="HDR00274.1"/>
    </source>
</evidence>
<keyword evidence="2" id="KW-0012">Acyltransferase</keyword>
<dbReference type="EMBL" id="DSBX01000322">
    <property type="protein sequence ID" value="HDR00274.1"/>
    <property type="molecule type" value="Genomic_DNA"/>
</dbReference>
<dbReference type="InterPro" id="IPR000182">
    <property type="entry name" value="GNAT_dom"/>
</dbReference>
<dbReference type="InterPro" id="IPR016181">
    <property type="entry name" value="Acyl_CoA_acyltransferase"/>
</dbReference>
<dbReference type="Proteomes" id="UP000885672">
    <property type="component" value="Unassembled WGS sequence"/>
</dbReference>
<protein>
    <submittedName>
        <fullName evidence="4">GNAT family N-acetyltransferase</fullName>
    </submittedName>
</protein>
<dbReference type="GO" id="GO:0016747">
    <property type="term" value="F:acyltransferase activity, transferring groups other than amino-acyl groups"/>
    <property type="evidence" value="ECO:0007669"/>
    <property type="project" value="InterPro"/>
</dbReference>
<sequence>MSKLEVRPLTQEFWRPAALLGRAIARELRSRAARPLKAQLRIFESDWLEDGEAFVLTDENRLAGYGWARDILWHGRARIHTGLYLAPAARTPDRYAPLTDALLDSAHRLGRRLGRDDAVTYYSSIDTIHPPVVRAIGFRDLPTTMIGFGHDLGRVPASPTPAGVEIRPGRYAEDAPLLIELGRRCFDDPETQGYPMDEGFWGFYSEELIAHPGQLLVALGGGRPVGYLVLSRSQGAGNALIAECAVDPAWRHRGIGSCLICRALDHCRRHRIRRVLLSEFSASPMSSALWRFGFRPDAVRTYYYFGRPLT</sequence>
<keyword evidence="1" id="KW-0808">Transferase</keyword>
<evidence type="ECO:0000256" key="2">
    <source>
        <dbReference type="ARBA" id="ARBA00023315"/>
    </source>
</evidence>
<dbReference type="Pfam" id="PF00583">
    <property type="entry name" value="Acetyltransf_1"/>
    <property type="match status" value="1"/>
</dbReference>
<comment type="caution">
    <text evidence="4">The sequence shown here is derived from an EMBL/GenBank/DDBJ whole genome shotgun (WGS) entry which is preliminary data.</text>
</comment>
<feature type="domain" description="N-acetyltransferase" evidence="3">
    <location>
        <begin position="164"/>
        <end position="310"/>
    </location>
</feature>
<dbReference type="PROSITE" id="PS51186">
    <property type="entry name" value="GNAT"/>
    <property type="match status" value="1"/>
</dbReference>
<dbReference type="AlphaFoldDB" id="A0A7V0T7D1"/>
<dbReference type="InterPro" id="IPR050832">
    <property type="entry name" value="Bact_Acetyltransf"/>
</dbReference>
<dbReference type="CDD" id="cd04301">
    <property type="entry name" value="NAT_SF"/>
    <property type="match status" value="1"/>
</dbReference>
<evidence type="ECO:0000259" key="3">
    <source>
        <dbReference type="PROSITE" id="PS51186"/>
    </source>
</evidence>
<gene>
    <name evidence="4" type="ORF">ENN51_08345</name>
</gene>
<reference evidence="4" key="1">
    <citation type="journal article" date="2020" name="mSystems">
        <title>Genome- and Community-Level Interaction Insights into Carbon Utilization and Element Cycling Functions of Hydrothermarchaeota in Hydrothermal Sediment.</title>
        <authorList>
            <person name="Zhou Z."/>
            <person name="Liu Y."/>
            <person name="Xu W."/>
            <person name="Pan J."/>
            <person name="Luo Z.H."/>
            <person name="Li M."/>
        </authorList>
    </citation>
    <scope>NUCLEOTIDE SEQUENCE [LARGE SCALE GENOMIC DNA]</scope>
    <source>
        <strain evidence="4">SpSt-1182</strain>
    </source>
</reference>